<keyword evidence="8" id="KW-0418">Kinase</keyword>
<comment type="similarity">
    <text evidence="6">Belongs to the ribose 1,5-bisphosphokinase family.</text>
</comment>
<dbReference type="GO" id="GO:0006015">
    <property type="term" value="P:5-phosphoribose 1-diphosphate biosynthetic process"/>
    <property type="evidence" value="ECO:0007669"/>
    <property type="project" value="UniProtKB-UniRule"/>
</dbReference>
<feature type="domain" description="Guanylate kinase/L-type calcium channel beta subunit" evidence="7">
    <location>
        <begin position="1"/>
        <end position="171"/>
    </location>
</feature>
<dbReference type="UniPathway" id="UPA00087">
    <property type="reaction ID" value="UER00175"/>
</dbReference>
<dbReference type="EC" id="2.7.4.23" evidence="6"/>
<organism evidence="8 9">
    <name type="scientific">Pseudotabrizicola alkalilacus</name>
    <dbReference type="NCBI Taxonomy" id="2305252"/>
    <lineage>
        <taxon>Bacteria</taxon>
        <taxon>Pseudomonadati</taxon>
        <taxon>Pseudomonadota</taxon>
        <taxon>Alphaproteobacteria</taxon>
        <taxon>Rhodobacterales</taxon>
        <taxon>Paracoccaceae</taxon>
        <taxon>Pseudotabrizicola</taxon>
    </lineage>
</organism>
<dbReference type="SUPFAM" id="SSF52540">
    <property type="entry name" value="P-loop containing nucleoside triphosphate hydrolases"/>
    <property type="match status" value="1"/>
</dbReference>
<dbReference type="NCBIfam" id="TIGR02322">
    <property type="entry name" value="phosphon_PhnN"/>
    <property type="match status" value="1"/>
</dbReference>
<keyword evidence="9" id="KW-1185">Reference proteome</keyword>
<dbReference type="InterPro" id="IPR012699">
    <property type="entry name" value="PhnN"/>
</dbReference>
<keyword evidence="3 6" id="KW-0808">Transferase</keyword>
<proteinExistence type="inferred from homology"/>
<evidence type="ECO:0000256" key="1">
    <source>
        <dbReference type="ARBA" id="ARBA00000373"/>
    </source>
</evidence>
<dbReference type="OrthoDB" id="341217at2"/>
<protein>
    <recommendedName>
        <fullName evidence="6">Ribose 1,5-bisphosphate phosphokinase PhnN</fullName>
        <ecNumber evidence="6">2.7.4.23</ecNumber>
    </recommendedName>
    <alternativeName>
        <fullName evidence="6">Ribose 1,5-bisphosphokinase</fullName>
    </alternativeName>
</protein>
<dbReference type="Proteomes" id="UP000284547">
    <property type="component" value="Unassembled WGS sequence"/>
</dbReference>
<reference evidence="8 9" key="1">
    <citation type="submission" date="2018-08" db="EMBL/GenBank/DDBJ databases">
        <title>Flavobacterium tibetense sp. nov., isolated from a wetland YonghuCo on Tibetan Plateau.</title>
        <authorList>
            <person name="Phurbu D."/>
            <person name="Lu H."/>
            <person name="Xing P."/>
        </authorList>
    </citation>
    <scope>NUCLEOTIDE SEQUENCE [LARGE SCALE GENOMIC DNA]</scope>
    <source>
        <strain evidence="8 9">DJC</strain>
    </source>
</reference>
<dbReference type="Gene3D" id="3.40.50.300">
    <property type="entry name" value="P-loop containing nucleotide triphosphate hydrolases"/>
    <property type="match status" value="1"/>
</dbReference>
<evidence type="ECO:0000256" key="2">
    <source>
        <dbReference type="ARBA" id="ARBA00005069"/>
    </source>
</evidence>
<dbReference type="RefSeq" id="WP_118153921.1">
    <property type="nucleotide sequence ID" value="NZ_QWEY01000008.1"/>
</dbReference>
<sequence>MRLFFVVGPSGVGKDTLLSGAIAADPALHWARRAITRPESAGGEPFEGVTEAEFSNRLARGDFALHWDAHGLSYGVPHTELPLGRDVLLNGSRAAIAQALAAFPGLRIIHITAPVPVLAERLLGRGRESRDQIEARLIRADQPLHAAVPVIEIANDTTPEAGVARLLQALRA</sequence>
<dbReference type="AlphaFoldDB" id="A0A411Z0E5"/>
<evidence type="ECO:0000256" key="5">
    <source>
        <dbReference type="ARBA" id="ARBA00022840"/>
    </source>
</evidence>
<accession>A0A411Z0E5</accession>
<comment type="catalytic activity">
    <reaction evidence="1 6">
        <text>alpha-D-ribose 1,5-bisphosphate + ATP = 5-phospho-alpha-D-ribose 1-diphosphate + ADP</text>
        <dbReference type="Rhea" id="RHEA:20109"/>
        <dbReference type="ChEBI" id="CHEBI:30616"/>
        <dbReference type="ChEBI" id="CHEBI:58017"/>
        <dbReference type="ChEBI" id="CHEBI:68688"/>
        <dbReference type="ChEBI" id="CHEBI:456216"/>
        <dbReference type="EC" id="2.7.4.23"/>
    </reaction>
</comment>
<evidence type="ECO:0000313" key="9">
    <source>
        <dbReference type="Proteomes" id="UP000284547"/>
    </source>
</evidence>
<evidence type="ECO:0000259" key="7">
    <source>
        <dbReference type="SMART" id="SM00072"/>
    </source>
</evidence>
<comment type="pathway">
    <text evidence="2 6">Metabolic intermediate biosynthesis; 5-phospho-alpha-D-ribose 1-diphosphate biosynthesis; 5-phospho-alpha-D-ribose 1-diphosphate from D-ribose 5-phosphate (route II): step 3/3.</text>
</comment>
<evidence type="ECO:0000256" key="6">
    <source>
        <dbReference type="HAMAP-Rule" id="MF_00836"/>
    </source>
</evidence>
<dbReference type="SMART" id="SM00072">
    <property type="entry name" value="GuKc"/>
    <property type="match status" value="1"/>
</dbReference>
<comment type="function">
    <text evidence="6">Catalyzes the phosphorylation of ribose 1,5-bisphosphate to 5-phospho-D-ribosyl alpha-1-diphosphate (PRPP).</text>
</comment>
<gene>
    <name evidence="6 8" type="primary">phnN</name>
    <name evidence="8" type="ORF">D1012_15145</name>
</gene>
<dbReference type="HAMAP" id="MF_00836">
    <property type="entry name" value="PhnN"/>
    <property type="match status" value="1"/>
</dbReference>
<name>A0A411Z0E5_9RHOB</name>
<feature type="binding site" evidence="6">
    <location>
        <begin position="8"/>
        <end position="15"/>
    </location>
    <ligand>
        <name>ATP</name>
        <dbReference type="ChEBI" id="CHEBI:30616"/>
    </ligand>
</feature>
<dbReference type="GO" id="GO:0019634">
    <property type="term" value="P:organic phosphonate metabolic process"/>
    <property type="evidence" value="ECO:0007669"/>
    <property type="project" value="UniProtKB-UniRule"/>
</dbReference>
<dbReference type="InterPro" id="IPR027417">
    <property type="entry name" value="P-loop_NTPase"/>
</dbReference>
<evidence type="ECO:0000256" key="3">
    <source>
        <dbReference type="ARBA" id="ARBA00022679"/>
    </source>
</evidence>
<dbReference type="GO" id="GO:0033863">
    <property type="term" value="F:ribose 1,5-bisphosphate phosphokinase activity"/>
    <property type="evidence" value="ECO:0007669"/>
    <property type="project" value="UniProtKB-UniRule"/>
</dbReference>
<evidence type="ECO:0000313" key="8">
    <source>
        <dbReference type="EMBL" id="RGP36522.1"/>
    </source>
</evidence>
<comment type="caution">
    <text evidence="8">The sequence shown here is derived from an EMBL/GenBank/DDBJ whole genome shotgun (WGS) entry which is preliminary data.</text>
</comment>
<dbReference type="EMBL" id="QWEY01000008">
    <property type="protein sequence ID" value="RGP36522.1"/>
    <property type="molecule type" value="Genomic_DNA"/>
</dbReference>
<evidence type="ECO:0000256" key="4">
    <source>
        <dbReference type="ARBA" id="ARBA00022741"/>
    </source>
</evidence>
<dbReference type="InterPro" id="IPR008145">
    <property type="entry name" value="GK/Ca_channel_bsu"/>
</dbReference>
<keyword evidence="4 6" id="KW-0547">Nucleotide-binding</keyword>
<keyword evidence="5 6" id="KW-0067">ATP-binding</keyword>
<dbReference type="GO" id="GO:0005524">
    <property type="term" value="F:ATP binding"/>
    <property type="evidence" value="ECO:0007669"/>
    <property type="project" value="UniProtKB-KW"/>
</dbReference>